<evidence type="ECO:0000256" key="1">
    <source>
        <dbReference type="SAM" id="SignalP"/>
    </source>
</evidence>
<dbReference type="AlphaFoldDB" id="A0A523USM3"/>
<accession>A0A523USM3</accession>
<dbReference type="NCBIfam" id="NF033709">
    <property type="entry name" value="PorV_fam"/>
    <property type="match status" value="1"/>
</dbReference>
<dbReference type="Pfam" id="PF19572">
    <property type="entry name" value="PorV"/>
    <property type="match status" value="1"/>
</dbReference>
<dbReference type="Proteomes" id="UP000315525">
    <property type="component" value="Unassembled WGS sequence"/>
</dbReference>
<organism evidence="3 4">
    <name type="scientific">candidate division TA06 bacterium</name>
    <dbReference type="NCBI Taxonomy" id="2250710"/>
    <lineage>
        <taxon>Bacteria</taxon>
        <taxon>Bacteria division TA06</taxon>
    </lineage>
</organism>
<proteinExistence type="predicted"/>
<name>A0A523USM3_UNCT6</name>
<keyword evidence="1" id="KW-0732">Signal</keyword>
<evidence type="ECO:0000313" key="3">
    <source>
        <dbReference type="EMBL" id="TET45534.1"/>
    </source>
</evidence>
<dbReference type="SUPFAM" id="SSF56935">
    <property type="entry name" value="Porins"/>
    <property type="match status" value="1"/>
</dbReference>
<feature type="chain" id="PRO_5021906391" evidence="1">
    <location>
        <begin position="20"/>
        <end position="307"/>
    </location>
</feature>
<protein>
    <submittedName>
        <fullName evidence="3">PorV/PorQ family protein</fullName>
    </submittedName>
</protein>
<comment type="caution">
    <text evidence="3">The sequence shown here is derived from an EMBL/GenBank/DDBJ whole genome shotgun (WGS) entry which is preliminary data.</text>
</comment>
<gene>
    <name evidence="3" type="ORF">E3J62_07175</name>
</gene>
<feature type="domain" description="Type IX secretion system protein PorV" evidence="2">
    <location>
        <begin position="25"/>
        <end position="178"/>
    </location>
</feature>
<sequence length="307" mass="32939">MKTLTISILFVFTAGSVFAASGAGTAAFNFLKIGIGPRALGMGGAYTAVADDATSIHWNPAGLTEMEGAKLAFGYTKYMAGINSGFLAYAKPMGVNSYLGAMINGFYVGGLTRTDENNIELGEFGSSMLVPRVAYARRLSENLSAGVAVKLIYQSIDTFNSYGMALDVGGSYAPTEVPYSFAVVVQNLGQQLKAFVEEKDLPPITAKVGGVYRHREAPFLVGLDAGKSIDSDIFFSLGAEYWVNEMLGLRFGYYSLGRDLHSGSDADILGGLSFGLGLKWKKYDLDYALVPKVDFGYVHRLSISLDM</sequence>
<feature type="signal peptide" evidence="1">
    <location>
        <begin position="1"/>
        <end position="19"/>
    </location>
</feature>
<evidence type="ECO:0000259" key="2">
    <source>
        <dbReference type="Pfam" id="PF19572"/>
    </source>
</evidence>
<dbReference type="Gene3D" id="2.40.160.60">
    <property type="entry name" value="Outer membrane protein transport protein (OMPP1/FadL/TodX)"/>
    <property type="match status" value="1"/>
</dbReference>
<reference evidence="3 4" key="1">
    <citation type="submission" date="2019-03" db="EMBL/GenBank/DDBJ databases">
        <title>Metabolic potential of uncultured bacteria and archaea associated with petroleum seepage in deep-sea sediments.</title>
        <authorList>
            <person name="Dong X."/>
            <person name="Hubert C."/>
        </authorList>
    </citation>
    <scope>NUCLEOTIDE SEQUENCE [LARGE SCALE GENOMIC DNA]</scope>
    <source>
        <strain evidence="3">E44_bin18</strain>
    </source>
</reference>
<dbReference type="InterPro" id="IPR045741">
    <property type="entry name" value="PorV"/>
</dbReference>
<evidence type="ECO:0000313" key="4">
    <source>
        <dbReference type="Proteomes" id="UP000315525"/>
    </source>
</evidence>
<dbReference type="EMBL" id="SOJN01000080">
    <property type="protein sequence ID" value="TET45534.1"/>
    <property type="molecule type" value="Genomic_DNA"/>
</dbReference>